<evidence type="ECO:0000256" key="1">
    <source>
        <dbReference type="SAM" id="MobiDB-lite"/>
    </source>
</evidence>
<dbReference type="RefSeq" id="XP_028134411.1">
    <property type="nucleotide sequence ID" value="XM_028278610.1"/>
</dbReference>
<dbReference type="AlphaFoldDB" id="A0A6P7FF62"/>
<accession>A0A6P7FF62</accession>
<feature type="region of interest" description="Disordered" evidence="1">
    <location>
        <begin position="1"/>
        <end position="38"/>
    </location>
</feature>
<feature type="region of interest" description="Disordered" evidence="1">
    <location>
        <begin position="214"/>
        <end position="248"/>
    </location>
</feature>
<gene>
    <name evidence="2" type="primary">LOC114329485</name>
</gene>
<feature type="compositionally biased region" description="Basic and acidic residues" evidence="1">
    <location>
        <begin position="214"/>
        <end position="231"/>
    </location>
</feature>
<feature type="compositionally biased region" description="Low complexity" evidence="1">
    <location>
        <begin position="507"/>
        <end position="516"/>
    </location>
</feature>
<feature type="compositionally biased region" description="Polar residues" evidence="1">
    <location>
        <begin position="232"/>
        <end position="248"/>
    </location>
</feature>
<organism evidence="2">
    <name type="scientific">Diabrotica virgifera virgifera</name>
    <name type="common">western corn rootworm</name>
    <dbReference type="NCBI Taxonomy" id="50390"/>
    <lineage>
        <taxon>Eukaryota</taxon>
        <taxon>Metazoa</taxon>
        <taxon>Ecdysozoa</taxon>
        <taxon>Arthropoda</taxon>
        <taxon>Hexapoda</taxon>
        <taxon>Insecta</taxon>
        <taxon>Pterygota</taxon>
        <taxon>Neoptera</taxon>
        <taxon>Endopterygota</taxon>
        <taxon>Coleoptera</taxon>
        <taxon>Polyphaga</taxon>
        <taxon>Cucujiformia</taxon>
        <taxon>Chrysomeloidea</taxon>
        <taxon>Chrysomelidae</taxon>
        <taxon>Galerucinae</taxon>
        <taxon>Diabroticina</taxon>
        <taxon>Diabroticites</taxon>
        <taxon>Diabrotica</taxon>
    </lineage>
</organism>
<reference evidence="2" key="1">
    <citation type="submission" date="2025-08" db="UniProtKB">
        <authorList>
            <consortium name="RefSeq"/>
        </authorList>
    </citation>
    <scope>IDENTIFICATION</scope>
    <source>
        <tissue evidence="2">Whole insect</tissue>
    </source>
</reference>
<evidence type="ECO:0000313" key="2">
    <source>
        <dbReference type="RefSeq" id="XP_028134411.1"/>
    </source>
</evidence>
<feature type="compositionally biased region" description="Basic residues" evidence="1">
    <location>
        <begin position="1"/>
        <end position="10"/>
    </location>
</feature>
<proteinExistence type="predicted"/>
<protein>
    <submittedName>
        <fullName evidence="2">Uncharacterized protein LOC114329485 isoform X2</fullName>
    </submittedName>
</protein>
<feature type="compositionally biased region" description="Polar residues" evidence="1">
    <location>
        <begin position="11"/>
        <end position="37"/>
    </location>
</feature>
<sequence length="740" mass="85109">MSGTRSRNRHNNNPSQKRLSQHDQPSTSKQNLSSPYGNCSEPVQEYTHKYYMMQIPTKLSSQRKFSKFLEDRNLLEGTSYLLEVQATEQQAILYTNGPIPNFDNWKECLKCCIGRSIIQIHRYKPWDFMDPDTSTTAQSPKNSELTEQNTITASHSMVNNPSELQTNPTEIDDNNLSVVAQCSEMSDAEFDSVLRDFPTEFDTKCASISNMHIQKEKQMKQEEKALSRHDQPSTSEQNISSPSGNSTEPVQEYTHKYYMIQIPTRLSSQRKFSKLLKDSNLLEGIPFLLEVQATEQQAILYTNGPIPDLENWKHWLKCCIGRSIIQIHRYKPWNFIEPDTYSELTEQNTITCSHSRVNNPSELQTNPTEIEYVKPVQEYTHKYYMIQIPTRLSSQRTFSKLLEDRNLLEGIPYLLEVQATEQQAILYTNGPIPNFDNWKDCLKCCIGRSIIQIHRYKPWNFIDPDTSTTPQNQKNFELTEQNTITPSHSSPRLFLYPVFPAVPITPNTPTSTPIHTQSSTRYPTPHPQPSTTPTHNAQPPVHHTQPSTDYIKYRIKYIPQDICQQRLFYQLILTNNLVPNLYSIKVFPYKKTASLWTFHYIDHKVLTANLRQITGDISISISPKCKIQSQAANNPNPAKHQTNFHLVISGVDKDYSLKDIKECLSEENRFPFTKIARIIGRSTKSRTSLVRVFTNSETMYDDALLNGIRMYGKRLNCRIPKASSGVPIRPKNCCKSGDVS</sequence>
<name>A0A6P7FF62_DIAVI</name>
<feature type="region of interest" description="Disordered" evidence="1">
    <location>
        <begin position="507"/>
        <end position="545"/>
    </location>
</feature>